<sequence length="58" mass="6249">MKRLHCFVGAWPAVNILLTSMADGSLWGGTKNKKFLEASSAHEGKCTRFVRVAPGGES</sequence>
<organism evidence="2 3">
    <name type="scientific">Ceratodon purpureus</name>
    <name type="common">Fire moss</name>
    <name type="synonym">Dicranum purpureum</name>
    <dbReference type="NCBI Taxonomy" id="3225"/>
    <lineage>
        <taxon>Eukaryota</taxon>
        <taxon>Viridiplantae</taxon>
        <taxon>Streptophyta</taxon>
        <taxon>Embryophyta</taxon>
        <taxon>Bryophyta</taxon>
        <taxon>Bryophytina</taxon>
        <taxon>Bryopsida</taxon>
        <taxon>Dicranidae</taxon>
        <taxon>Pseudoditrichales</taxon>
        <taxon>Ditrichaceae</taxon>
        <taxon>Ceratodon</taxon>
    </lineage>
</organism>
<keyword evidence="3" id="KW-1185">Reference proteome</keyword>
<proteinExistence type="predicted"/>
<comment type="caution">
    <text evidence="2">The sequence shown here is derived from an EMBL/GenBank/DDBJ whole genome shotgun (WGS) entry which is preliminary data.</text>
</comment>
<reference evidence="2" key="1">
    <citation type="submission" date="2020-06" db="EMBL/GenBank/DDBJ databases">
        <title>WGS assembly of Ceratodon purpureus strain R40.</title>
        <authorList>
            <person name="Carey S.B."/>
            <person name="Jenkins J."/>
            <person name="Shu S."/>
            <person name="Lovell J.T."/>
            <person name="Sreedasyam A."/>
            <person name="Maumus F."/>
            <person name="Tiley G.P."/>
            <person name="Fernandez-Pozo N."/>
            <person name="Barry K."/>
            <person name="Chen C."/>
            <person name="Wang M."/>
            <person name="Lipzen A."/>
            <person name="Daum C."/>
            <person name="Saski C.A."/>
            <person name="Payton A.C."/>
            <person name="Mcbreen J.C."/>
            <person name="Conrad R.E."/>
            <person name="Kollar L.M."/>
            <person name="Olsson S."/>
            <person name="Huttunen S."/>
            <person name="Landis J.B."/>
            <person name="Wickett N.J."/>
            <person name="Johnson M.G."/>
            <person name="Rensing S.A."/>
            <person name="Grimwood J."/>
            <person name="Schmutz J."/>
            <person name="Mcdaniel S.F."/>
        </authorList>
    </citation>
    <scope>NUCLEOTIDE SEQUENCE</scope>
    <source>
        <strain evidence="2">R40</strain>
    </source>
</reference>
<dbReference type="AlphaFoldDB" id="A0A8T0HWP4"/>
<dbReference type="EMBL" id="CM026426">
    <property type="protein sequence ID" value="KAG0575207.1"/>
    <property type="molecule type" value="Genomic_DNA"/>
</dbReference>
<keyword evidence="1" id="KW-0732">Signal</keyword>
<feature type="signal peptide" evidence="1">
    <location>
        <begin position="1"/>
        <end position="24"/>
    </location>
</feature>
<protein>
    <recommendedName>
        <fullName evidence="4">Secreted protein</fullName>
    </recommendedName>
</protein>
<name>A0A8T0HWP4_CERPU</name>
<evidence type="ECO:0000313" key="3">
    <source>
        <dbReference type="Proteomes" id="UP000822688"/>
    </source>
</evidence>
<accession>A0A8T0HWP4</accession>
<evidence type="ECO:0000313" key="2">
    <source>
        <dbReference type="EMBL" id="KAG0575207.1"/>
    </source>
</evidence>
<gene>
    <name evidence="2" type="ORF">KC19_VG327000</name>
</gene>
<evidence type="ECO:0008006" key="4">
    <source>
        <dbReference type="Google" id="ProtNLM"/>
    </source>
</evidence>
<feature type="chain" id="PRO_5035816528" description="Secreted protein" evidence="1">
    <location>
        <begin position="25"/>
        <end position="58"/>
    </location>
</feature>
<dbReference type="Proteomes" id="UP000822688">
    <property type="component" value="Chromosome V"/>
</dbReference>
<evidence type="ECO:0000256" key="1">
    <source>
        <dbReference type="SAM" id="SignalP"/>
    </source>
</evidence>